<keyword evidence="1" id="KW-0732">Signal</keyword>
<dbReference type="OrthoDB" id="47375at2759"/>
<feature type="signal peptide" evidence="1">
    <location>
        <begin position="1"/>
        <end position="25"/>
    </location>
</feature>
<accession>A0A9W7SUX7</accession>
<dbReference type="EMBL" id="RIBY02001224">
    <property type="protein sequence ID" value="KAH9831105.1"/>
    <property type="molecule type" value="Genomic_DNA"/>
</dbReference>
<feature type="chain" id="PRO_5040934842" evidence="1">
    <location>
        <begin position="26"/>
        <end position="405"/>
    </location>
</feature>
<evidence type="ECO:0000313" key="2">
    <source>
        <dbReference type="EMBL" id="KAH9831105.1"/>
    </source>
</evidence>
<reference evidence="2 3" key="2">
    <citation type="journal article" date="2021" name="Curr. Genet.">
        <title>Genetic response to nitrogen starvation in the aggressive Eucalyptus foliar pathogen Teratosphaeria destructans.</title>
        <authorList>
            <person name="Havenga M."/>
            <person name="Wingfield B.D."/>
            <person name="Wingfield M.J."/>
            <person name="Dreyer L.L."/>
            <person name="Roets F."/>
            <person name="Aylward J."/>
        </authorList>
    </citation>
    <scope>NUCLEOTIDE SEQUENCE [LARGE SCALE GENOMIC DNA]</scope>
    <source>
        <strain evidence="2">CMW44962</strain>
    </source>
</reference>
<evidence type="ECO:0000313" key="3">
    <source>
        <dbReference type="Proteomes" id="UP001138500"/>
    </source>
</evidence>
<evidence type="ECO:0000256" key="1">
    <source>
        <dbReference type="SAM" id="SignalP"/>
    </source>
</evidence>
<organism evidence="2 3">
    <name type="scientific">Teratosphaeria destructans</name>
    <dbReference type="NCBI Taxonomy" id="418781"/>
    <lineage>
        <taxon>Eukaryota</taxon>
        <taxon>Fungi</taxon>
        <taxon>Dikarya</taxon>
        <taxon>Ascomycota</taxon>
        <taxon>Pezizomycotina</taxon>
        <taxon>Dothideomycetes</taxon>
        <taxon>Dothideomycetidae</taxon>
        <taxon>Mycosphaerellales</taxon>
        <taxon>Teratosphaeriaceae</taxon>
        <taxon>Teratosphaeria</taxon>
    </lineage>
</organism>
<reference evidence="2 3" key="1">
    <citation type="journal article" date="2018" name="IMA Fungus">
        <title>IMA Genome-F 10: Nine draft genome sequences of Claviceps purpurea s.lat., including C. arundinis, C. humidiphila, and C. cf. spartinae, pseudomolecules for the pitch canker pathogen Fusarium circinatum, draft genome of Davidsoniella eucalypti, Grosmannia galeiformis, Quambalaria eucalypti, and Teratosphaeria destructans.</title>
        <authorList>
            <person name="Wingfield B.D."/>
            <person name="Liu M."/>
            <person name="Nguyen H.D."/>
            <person name="Lane F.A."/>
            <person name="Morgan S.W."/>
            <person name="De Vos L."/>
            <person name="Wilken P.M."/>
            <person name="Duong T.A."/>
            <person name="Aylward J."/>
            <person name="Coetzee M.P."/>
            <person name="Dadej K."/>
            <person name="De Beer Z.W."/>
            <person name="Findlay W."/>
            <person name="Havenga M."/>
            <person name="Kolarik M."/>
            <person name="Menzies J.G."/>
            <person name="Naidoo K."/>
            <person name="Pochopski O."/>
            <person name="Shoukouhi P."/>
            <person name="Santana Q.C."/>
            <person name="Seifert K.A."/>
            <person name="Soal N."/>
            <person name="Steenkamp E.T."/>
            <person name="Tatham C.T."/>
            <person name="van der Nest M.A."/>
            <person name="Wingfield M.J."/>
        </authorList>
    </citation>
    <scope>NUCLEOTIDE SEQUENCE [LARGE SCALE GENOMIC DNA]</scope>
    <source>
        <strain evidence="2">CMW44962</strain>
    </source>
</reference>
<gene>
    <name evidence="2" type="ORF">Tdes44962_MAKER02183</name>
</gene>
<protein>
    <submittedName>
        <fullName evidence="2">Glycosyltransferase family 25 protein</fullName>
    </submittedName>
</protein>
<sequence length="405" mass="44869">MERRKTYVAAALVFLLVLLWQSSDRIGRSAVRFTRYGGKFLQGVVPANSTLGFGAVYAVSRPGSPRREGLLFASNITEIEITIPEQPQWGDEDVDSLKAEKDSAITRGSALAWLGHLNALHSFVESDLETVLILEDDVDWDIHLRTTQIPAAAAAVRQLIADHSSPGEQSNYDSQLNNYWGNSSSWDIIYLGHCGDIFKPDANTFRLPKVEYYDPTLPSRQALHPYTSDFLDGIGVPEHTRVVHQSVSPLCTFGFALTRRAAHRLLTEIANREASGGTMAYDVRILEACRDLGFRCWSANPELFHHLELESEIAIVNGLPDNAGEQQLRRQGEGDDTKVQVGAEGSAASRVVHSGSAPNIVCGARSDEFFTRDPQRVEYLKEVVGREAKCVRGQEEEGQRAEMSR</sequence>
<proteinExistence type="predicted"/>
<comment type="caution">
    <text evidence="2">The sequence shown here is derived from an EMBL/GenBank/DDBJ whole genome shotgun (WGS) entry which is preliminary data.</text>
</comment>
<keyword evidence="3" id="KW-1185">Reference proteome</keyword>
<name>A0A9W7SUX7_9PEZI</name>
<dbReference type="Proteomes" id="UP001138500">
    <property type="component" value="Unassembled WGS sequence"/>
</dbReference>
<dbReference type="AlphaFoldDB" id="A0A9W7SUX7"/>